<reference evidence="6" key="1">
    <citation type="journal article" date="2021" name="PeerJ">
        <title>Extensive microbial diversity within the chicken gut microbiome revealed by metagenomics and culture.</title>
        <authorList>
            <person name="Gilroy R."/>
            <person name="Ravi A."/>
            <person name="Getino M."/>
            <person name="Pursley I."/>
            <person name="Horton D.L."/>
            <person name="Alikhan N.F."/>
            <person name="Baker D."/>
            <person name="Gharbi K."/>
            <person name="Hall N."/>
            <person name="Watson M."/>
            <person name="Adriaenssens E.M."/>
            <person name="Foster-Nyarko E."/>
            <person name="Jarju S."/>
            <person name="Secka A."/>
            <person name="Antonio M."/>
            <person name="Oren A."/>
            <person name="Chaudhuri R.R."/>
            <person name="La Ragione R."/>
            <person name="Hildebrand F."/>
            <person name="Pallen M.J."/>
        </authorList>
    </citation>
    <scope>NUCLEOTIDE SEQUENCE</scope>
    <source>
        <strain evidence="6">1282</strain>
    </source>
</reference>
<dbReference type="GO" id="GO:0003677">
    <property type="term" value="F:DNA binding"/>
    <property type="evidence" value="ECO:0007669"/>
    <property type="project" value="UniProtKB-KW"/>
</dbReference>
<feature type="domain" description="HTH dtxR-type" evidence="5">
    <location>
        <begin position="26"/>
        <end position="87"/>
    </location>
</feature>
<sequence length="145" mass="16225">MATLHKAPRGLAPYPSPWEEPALRKIRESAENYLETILILQERNGSVRSIDIAAELEFSKPSVSVAMKNLRESGCVTVDGDGIISLTPQGRQIAEGVYERHLLFTKWLVSLGVDQEVASEDACRIEHVISEESFRAIQRHVNARE</sequence>
<dbReference type="GO" id="GO:0046914">
    <property type="term" value="F:transition metal ion binding"/>
    <property type="evidence" value="ECO:0007669"/>
    <property type="project" value="InterPro"/>
</dbReference>
<organism evidence="6 7">
    <name type="scientific">Candidatus Acutalibacter pullistercoris</name>
    <dbReference type="NCBI Taxonomy" id="2838418"/>
    <lineage>
        <taxon>Bacteria</taxon>
        <taxon>Bacillati</taxon>
        <taxon>Bacillota</taxon>
        <taxon>Clostridia</taxon>
        <taxon>Eubacteriales</taxon>
        <taxon>Acutalibacteraceae</taxon>
        <taxon>Acutalibacter</taxon>
    </lineage>
</organism>
<dbReference type="PANTHER" id="PTHR33238">
    <property type="entry name" value="IRON (METAL) DEPENDENT REPRESSOR, DTXR FAMILY"/>
    <property type="match status" value="1"/>
</dbReference>
<dbReference type="AlphaFoldDB" id="A0A9D1YC98"/>
<dbReference type="InterPro" id="IPR036388">
    <property type="entry name" value="WH-like_DNA-bd_sf"/>
</dbReference>
<name>A0A9D1YC98_9FIRM</name>
<gene>
    <name evidence="6" type="ORF">H9838_04890</name>
</gene>
<dbReference type="InterPro" id="IPR022687">
    <property type="entry name" value="HTH_DTXR"/>
</dbReference>
<dbReference type="GO" id="GO:0003700">
    <property type="term" value="F:DNA-binding transcription factor activity"/>
    <property type="evidence" value="ECO:0007669"/>
    <property type="project" value="InterPro"/>
</dbReference>
<keyword evidence="4" id="KW-0804">Transcription</keyword>
<dbReference type="InterPro" id="IPR036390">
    <property type="entry name" value="WH_DNA-bd_sf"/>
</dbReference>
<evidence type="ECO:0000313" key="7">
    <source>
        <dbReference type="Proteomes" id="UP000823915"/>
    </source>
</evidence>
<dbReference type="Pfam" id="PF02742">
    <property type="entry name" value="Fe_dep_repr_C"/>
    <property type="match status" value="1"/>
</dbReference>
<keyword evidence="2" id="KW-0805">Transcription regulation</keyword>
<protein>
    <submittedName>
        <fullName evidence="6">Metal-dependent transcriptional regulator</fullName>
    </submittedName>
</protein>
<comment type="similarity">
    <text evidence="1">Belongs to the DtxR/MntR family.</text>
</comment>
<evidence type="ECO:0000256" key="1">
    <source>
        <dbReference type="ARBA" id="ARBA00007871"/>
    </source>
</evidence>
<dbReference type="PANTHER" id="PTHR33238:SF7">
    <property type="entry name" value="IRON-DEPENDENT TRANSCRIPTIONAL REGULATOR"/>
    <property type="match status" value="1"/>
</dbReference>
<dbReference type="Pfam" id="PF01325">
    <property type="entry name" value="Fe_dep_repress"/>
    <property type="match status" value="1"/>
</dbReference>
<dbReference type="SUPFAM" id="SSF46785">
    <property type="entry name" value="Winged helix' DNA-binding domain"/>
    <property type="match status" value="1"/>
</dbReference>
<evidence type="ECO:0000256" key="4">
    <source>
        <dbReference type="ARBA" id="ARBA00023163"/>
    </source>
</evidence>
<evidence type="ECO:0000313" key="6">
    <source>
        <dbReference type="EMBL" id="HIY26496.1"/>
    </source>
</evidence>
<dbReference type="Gene3D" id="1.10.10.10">
    <property type="entry name" value="Winged helix-like DNA-binding domain superfamily/Winged helix DNA-binding domain"/>
    <property type="match status" value="1"/>
</dbReference>
<accession>A0A9D1YC98</accession>
<dbReference type="InterPro" id="IPR036421">
    <property type="entry name" value="Fe_dep_repressor_sf"/>
</dbReference>
<evidence type="ECO:0000256" key="3">
    <source>
        <dbReference type="ARBA" id="ARBA00023125"/>
    </source>
</evidence>
<dbReference type="Gene3D" id="1.10.60.10">
    <property type="entry name" value="Iron dependent repressor, metal binding and dimerisation domain"/>
    <property type="match status" value="1"/>
</dbReference>
<evidence type="ECO:0000259" key="5">
    <source>
        <dbReference type="PROSITE" id="PS50944"/>
    </source>
</evidence>
<evidence type="ECO:0000256" key="2">
    <source>
        <dbReference type="ARBA" id="ARBA00023015"/>
    </source>
</evidence>
<dbReference type="GO" id="GO:0046983">
    <property type="term" value="F:protein dimerization activity"/>
    <property type="evidence" value="ECO:0007669"/>
    <property type="project" value="InterPro"/>
</dbReference>
<dbReference type="Proteomes" id="UP000823915">
    <property type="component" value="Unassembled WGS sequence"/>
</dbReference>
<dbReference type="PROSITE" id="PS50944">
    <property type="entry name" value="HTH_DTXR"/>
    <property type="match status" value="1"/>
</dbReference>
<dbReference type="SUPFAM" id="SSF47979">
    <property type="entry name" value="Iron-dependent repressor protein, dimerization domain"/>
    <property type="match status" value="1"/>
</dbReference>
<reference evidence="6" key="2">
    <citation type="submission" date="2021-04" db="EMBL/GenBank/DDBJ databases">
        <authorList>
            <person name="Gilroy R."/>
        </authorList>
    </citation>
    <scope>NUCLEOTIDE SEQUENCE</scope>
    <source>
        <strain evidence="6">1282</strain>
    </source>
</reference>
<dbReference type="InterPro" id="IPR022689">
    <property type="entry name" value="Iron_dep_repressor"/>
</dbReference>
<dbReference type="InterPro" id="IPR050536">
    <property type="entry name" value="DtxR_MntR_Metal-Reg"/>
</dbReference>
<keyword evidence="3" id="KW-0238">DNA-binding</keyword>
<proteinExistence type="inferred from homology"/>
<dbReference type="InterPro" id="IPR001367">
    <property type="entry name" value="Fe_dep_repressor"/>
</dbReference>
<dbReference type="EMBL" id="DXDU01000079">
    <property type="protein sequence ID" value="HIY26496.1"/>
    <property type="molecule type" value="Genomic_DNA"/>
</dbReference>
<comment type="caution">
    <text evidence="6">The sequence shown here is derived from an EMBL/GenBank/DDBJ whole genome shotgun (WGS) entry which is preliminary data.</text>
</comment>
<dbReference type="SMART" id="SM00529">
    <property type="entry name" value="HTH_DTXR"/>
    <property type="match status" value="1"/>
</dbReference>